<reference evidence="1" key="1">
    <citation type="journal article" date="2022" name="Front. Genet.">
        <title>Chromosome-Scale Assembly of the Dendrobium nobile Genome Provides Insights Into the Molecular Mechanism of the Biosynthesis of the Medicinal Active Ingredient of Dendrobium.</title>
        <authorList>
            <person name="Xu Q."/>
            <person name="Niu S.-C."/>
            <person name="Li K.-L."/>
            <person name="Zheng P.-J."/>
            <person name="Zhang X.-J."/>
            <person name="Jia Y."/>
            <person name="Liu Y."/>
            <person name="Niu Y.-X."/>
            <person name="Yu L.-H."/>
            <person name="Chen D.-F."/>
            <person name="Zhang G.-Q."/>
        </authorList>
    </citation>
    <scope>NUCLEOTIDE SEQUENCE</scope>
    <source>
        <tissue evidence="1">Leaf</tissue>
    </source>
</reference>
<proteinExistence type="predicted"/>
<comment type="caution">
    <text evidence="1">The sequence shown here is derived from an EMBL/GenBank/DDBJ whole genome shotgun (WGS) entry which is preliminary data.</text>
</comment>
<organism evidence="1 2">
    <name type="scientific">Dendrobium nobile</name>
    <name type="common">Orchid</name>
    <dbReference type="NCBI Taxonomy" id="94219"/>
    <lineage>
        <taxon>Eukaryota</taxon>
        <taxon>Viridiplantae</taxon>
        <taxon>Streptophyta</taxon>
        <taxon>Embryophyta</taxon>
        <taxon>Tracheophyta</taxon>
        <taxon>Spermatophyta</taxon>
        <taxon>Magnoliopsida</taxon>
        <taxon>Liliopsida</taxon>
        <taxon>Asparagales</taxon>
        <taxon>Orchidaceae</taxon>
        <taxon>Epidendroideae</taxon>
        <taxon>Malaxideae</taxon>
        <taxon>Dendrobiinae</taxon>
        <taxon>Dendrobium</taxon>
    </lineage>
</organism>
<dbReference type="EMBL" id="JAGYWB010000016">
    <property type="protein sequence ID" value="KAI0496923.1"/>
    <property type="molecule type" value="Genomic_DNA"/>
</dbReference>
<accession>A0A8T3AKZ9</accession>
<dbReference type="AlphaFoldDB" id="A0A8T3AKZ9"/>
<name>A0A8T3AKZ9_DENNO</name>
<evidence type="ECO:0000313" key="2">
    <source>
        <dbReference type="Proteomes" id="UP000829196"/>
    </source>
</evidence>
<sequence length="103" mass="11845">MNFILIYFKRVDLRANESKKILLKLDSLQLMNSLLLSIEVVVINGGEEKKEVQKENILQIQKVQALSYRIQDLEVENEMSITIVIIITSVFPVSPTTLHQYAL</sequence>
<protein>
    <submittedName>
        <fullName evidence="1">Uncharacterized protein</fullName>
    </submittedName>
</protein>
<gene>
    <name evidence="1" type="ORF">KFK09_023249</name>
</gene>
<dbReference type="Proteomes" id="UP000829196">
    <property type="component" value="Unassembled WGS sequence"/>
</dbReference>
<keyword evidence="2" id="KW-1185">Reference proteome</keyword>
<evidence type="ECO:0000313" key="1">
    <source>
        <dbReference type="EMBL" id="KAI0496923.1"/>
    </source>
</evidence>